<evidence type="ECO:0000256" key="1">
    <source>
        <dbReference type="SAM" id="Phobius"/>
    </source>
</evidence>
<feature type="transmembrane region" description="Helical" evidence="1">
    <location>
        <begin position="12"/>
        <end position="34"/>
    </location>
</feature>
<name>A0A917YNL7_9ACTN</name>
<comment type="caution">
    <text evidence="2">The sequence shown here is derived from an EMBL/GenBank/DDBJ whole genome shotgun (WGS) entry which is preliminary data.</text>
</comment>
<keyword evidence="1" id="KW-1133">Transmembrane helix</keyword>
<sequence length="53" mass="5454">MLAHCPGAIVSHLVTGCQLGEVAVLGVLVILTGLSRRLRPAGRRMDTAAAGIM</sequence>
<proteinExistence type="predicted"/>
<keyword evidence="3" id="KW-1185">Reference proteome</keyword>
<dbReference type="AlphaFoldDB" id="A0A917YNL7"/>
<reference evidence="2" key="1">
    <citation type="journal article" date="2014" name="Int. J. Syst. Evol. Microbiol.">
        <title>Complete genome sequence of Corynebacterium casei LMG S-19264T (=DSM 44701T), isolated from a smear-ripened cheese.</title>
        <authorList>
            <consortium name="US DOE Joint Genome Institute (JGI-PGF)"/>
            <person name="Walter F."/>
            <person name="Albersmeier A."/>
            <person name="Kalinowski J."/>
            <person name="Ruckert C."/>
        </authorList>
    </citation>
    <scope>NUCLEOTIDE SEQUENCE</scope>
    <source>
        <strain evidence="2">CGMCC 4.7368</strain>
    </source>
</reference>
<keyword evidence="1" id="KW-0812">Transmembrane</keyword>
<organism evidence="2 3">
    <name type="scientific">Nonomuraea cavernae</name>
    <dbReference type="NCBI Taxonomy" id="2045107"/>
    <lineage>
        <taxon>Bacteria</taxon>
        <taxon>Bacillati</taxon>
        <taxon>Actinomycetota</taxon>
        <taxon>Actinomycetes</taxon>
        <taxon>Streptosporangiales</taxon>
        <taxon>Streptosporangiaceae</taxon>
        <taxon>Nonomuraea</taxon>
    </lineage>
</organism>
<keyword evidence="1" id="KW-0472">Membrane</keyword>
<dbReference type="EMBL" id="BMNH01000001">
    <property type="protein sequence ID" value="GGO60720.1"/>
    <property type="molecule type" value="Genomic_DNA"/>
</dbReference>
<dbReference type="RefSeq" id="WP_189121951.1">
    <property type="nucleotide sequence ID" value="NZ_BMNH01000001.1"/>
</dbReference>
<dbReference type="Proteomes" id="UP000646523">
    <property type="component" value="Unassembled WGS sequence"/>
</dbReference>
<evidence type="ECO:0000313" key="2">
    <source>
        <dbReference type="EMBL" id="GGO60720.1"/>
    </source>
</evidence>
<protein>
    <submittedName>
        <fullName evidence="2">Uncharacterized protein</fullName>
    </submittedName>
</protein>
<reference evidence="2" key="2">
    <citation type="submission" date="2020-09" db="EMBL/GenBank/DDBJ databases">
        <authorList>
            <person name="Sun Q."/>
            <person name="Zhou Y."/>
        </authorList>
    </citation>
    <scope>NUCLEOTIDE SEQUENCE</scope>
    <source>
        <strain evidence="2">CGMCC 4.7368</strain>
    </source>
</reference>
<evidence type="ECO:0000313" key="3">
    <source>
        <dbReference type="Proteomes" id="UP000646523"/>
    </source>
</evidence>
<accession>A0A917YNL7</accession>
<gene>
    <name evidence="2" type="ORF">GCM10012289_01250</name>
</gene>